<dbReference type="InterPro" id="IPR054173">
    <property type="entry name" value="ThiI_fer"/>
</dbReference>
<dbReference type="NCBIfam" id="TIGR00342">
    <property type="entry name" value="tRNA uracil 4-sulfurtransferase ThiI"/>
    <property type="match status" value="1"/>
</dbReference>
<keyword evidence="4 18" id="KW-0808">Transferase</keyword>
<comment type="catalytic activity">
    <reaction evidence="10 18">
        <text>[ThiS sulfur-carrier protein]-C-terminal Gly-Gly-AMP + S-sulfanyl-L-cysteinyl-[cysteine desulfurase] + AH2 = [ThiS sulfur-carrier protein]-C-terminal-Gly-aminoethanethioate + L-cysteinyl-[cysteine desulfurase] + A + AMP + 2 H(+)</text>
        <dbReference type="Rhea" id="RHEA:43340"/>
        <dbReference type="Rhea" id="RHEA-COMP:12157"/>
        <dbReference type="Rhea" id="RHEA-COMP:12158"/>
        <dbReference type="Rhea" id="RHEA-COMP:12910"/>
        <dbReference type="Rhea" id="RHEA-COMP:19908"/>
        <dbReference type="ChEBI" id="CHEBI:13193"/>
        <dbReference type="ChEBI" id="CHEBI:15378"/>
        <dbReference type="ChEBI" id="CHEBI:17499"/>
        <dbReference type="ChEBI" id="CHEBI:29950"/>
        <dbReference type="ChEBI" id="CHEBI:61963"/>
        <dbReference type="ChEBI" id="CHEBI:90618"/>
        <dbReference type="ChEBI" id="CHEBI:232372"/>
        <dbReference type="ChEBI" id="CHEBI:456215"/>
    </reaction>
</comment>
<evidence type="ECO:0000256" key="15">
    <source>
        <dbReference type="ARBA" id="ARBA00075337"/>
    </source>
</evidence>
<feature type="binding site" evidence="18">
    <location>
        <position position="297"/>
    </location>
    <ligand>
        <name>ATP</name>
        <dbReference type="ChEBI" id="CHEBI:30616"/>
    </ligand>
</feature>
<keyword evidence="6 18" id="KW-0067">ATP-binding</keyword>
<evidence type="ECO:0000256" key="1">
    <source>
        <dbReference type="ARBA" id="ARBA00004496"/>
    </source>
</evidence>
<evidence type="ECO:0000256" key="6">
    <source>
        <dbReference type="ARBA" id="ARBA00022840"/>
    </source>
</evidence>
<dbReference type="PANTHER" id="PTHR43209">
    <property type="entry name" value="TRNA SULFURTRANSFERASE"/>
    <property type="match status" value="1"/>
</dbReference>
<dbReference type="GO" id="GO:0002937">
    <property type="term" value="P:tRNA 4-thiouridine biosynthesis"/>
    <property type="evidence" value="ECO:0007669"/>
    <property type="project" value="TreeGrafter"/>
</dbReference>
<accession>A0A2M6XUQ1</accession>
<keyword evidence="5 18" id="KW-0547">Nucleotide-binding</keyword>
<reference evidence="21" key="1">
    <citation type="submission" date="2017-09" db="EMBL/GenBank/DDBJ databases">
        <title>Depth-based differentiation of microbial function through sediment-hosted aquifers and enrichment of novel symbionts in the deep terrestrial subsurface.</title>
        <authorList>
            <person name="Probst A.J."/>
            <person name="Ladd B."/>
            <person name="Jarett J.K."/>
            <person name="Geller-Mcgrath D.E."/>
            <person name="Sieber C.M.K."/>
            <person name="Emerson J.B."/>
            <person name="Anantharaman K."/>
            <person name="Thomas B.C."/>
            <person name="Malmstrom R."/>
            <person name="Stieglmeier M."/>
            <person name="Klingl A."/>
            <person name="Woyke T."/>
            <person name="Ryan C.M."/>
            <person name="Banfield J.F."/>
        </authorList>
    </citation>
    <scope>NUCLEOTIDE SEQUENCE [LARGE SCALE GENOMIC DNA]</scope>
</reference>
<feature type="binding site" evidence="18">
    <location>
        <position position="275"/>
    </location>
    <ligand>
        <name>ATP</name>
        <dbReference type="ChEBI" id="CHEBI:30616"/>
    </ligand>
</feature>
<comment type="catalytic activity">
    <reaction evidence="9 18">
        <text>[ThiI sulfur-carrier protein]-S-sulfanyl-L-cysteine + a uridine in tRNA + 2 reduced [2Fe-2S]-[ferredoxin] + ATP + H(+) = [ThiI sulfur-carrier protein]-L-cysteine + a 4-thiouridine in tRNA + 2 oxidized [2Fe-2S]-[ferredoxin] + AMP + diphosphate</text>
        <dbReference type="Rhea" id="RHEA:24176"/>
        <dbReference type="Rhea" id="RHEA-COMP:10000"/>
        <dbReference type="Rhea" id="RHEA-COMP:10001"/>
        <dbReference type="Rhea" id="RHEA-COMP:13337"/>
        <dbReference type="Rhea" id="RHEA-COMP:13338"/>
        <dbReference type="Rhea" id="RHEA-COMP:13339"/>
        <dbReference type="Rhea" id="RHEA-COMP:13340"/>
        <dbReference type="ChEBI" id="CHEBI:15378"/>
        <dbReference type="ChEBI" id="CHEBI:29950"/>
        <dbReference type="ChEBI" id="CHEBI:30616"/>
        <dbReference type="ChEBI" id="CHEBI:33019"/>
        <dbReference type="ChEBI" id="CHEBI:33737"/>
        <dbReference type="ChEBI" id="CHEBI:33738"/>
        <dbReference type="ChEBI" id="CHEBI:61963"/>
        <dbReference type="ChEBI" id="CHEBI:65315"/>
        <dbReference type="ChEBI" id="CHEBI:136798"/>
        <dbReference type="ChEBI" id="CHEBI:456215"/>
        <dbReference type="EC" id="2.8.1.4"/>
    </reaction>
</comment>
<evidence type="ECO:0000256" key="5">
    <source>
        <dbReference type="ARBA" id="ARBA00022741"/>
    </source>
</evidence>
<dbReference type="EMBL" id="PEXQ01000027">
    <property type="protein sequence ID" value="PIU15888.1"/>
    <property type="molecule type" value="Genomic_DNA"/>
</dbReference>
<protein>
    <recommendedName>
        <fullName evidence="14 18">Probable tRNA sulfurtransferase</fullName>
        <ecNumber evidence="13 18">2.8.1.4</ecNumber>
    </recommendedName>
    <alternativeName>
        <fullName evidence="15 18">Sulfur carrier protein ThiS sulfurtransferase</fullName>
    </alternativeName>
    <alternativeName>
        <fullName evidence="16 18">Thiamine biosynthesis protein ThiI</fullName>
    </alternativeName>
    <alternativeName>
        <fullName evidence="17 18">tRNA 4-thiouridine synthase</fullName>
    </alternativeName>
</protein>
<dbReference type="CDD" id="cd11716">
    <property type="entry name" value="THUMP_ThiI"/>
    <property type="match status" value="1"/>
</dbReference>
<evidence type="ECO:0000256" key="10">
    <source>
        <dbReference type="ARBA" id="ARBA00052330"/>
    </source>
</evidence>
<dbReference type="Pfam" id="PF02926">
    <property type="entry name" value="THUMP"/>
    <property type="match status" value="1"/>
</dbReference>
<evidence type="ECO:0000256" key="9">
    <source>
        <dbReference type="ARBA" id="ARBA00050570"/>
    </source>
</evidence>
<dbReference type="PANTHER" id="PTHR43209:SF1">
    <property type="entry name" value="TRNA SULFURTRANSFERASE"/>
    <property type="match status" value="1"/>
</dbReference>
<proteinExistence type="inferred from homology"/>
<evidence type="ECO:0000256" key="16">
    <source>
        <dbReference type="ARBA" id="ARBA00077849"/>
    </source>
</evidence>
<dbReference type="HAMAP" id="MF_00021">
    <property type="entry name" value="ThiI"/>
    <property type="match status" value="1"/>
</dbReference>
<evidence type="ECO:0000256" key="2">
    <source>
        <dbReference type="ARBA" id="ARBA00022490"/>
    </source>
</evidence>
<evidence type="ECO:0000256" key="17">
    <source>
        <dbReference type="ARBA" id="ARBA00080570"/>
    </source>
</evidence>
<dbReference type="GO" id="GO:0000049">
    <property type="term" value="F:tRNA binding"/>
    <property type="evidence" value="ECO:0007669"/>
    <property type="project" value="UniProtKB-UniRule"/>
</dbReference>
<evidence type="ECO:0000256" key="12">
    <source>
        <dbReference type="ARBA" id="ARBA00061472"/>
    </source>
</evidence>
<dbReference type="GO" id="GO:0005829">
    <property type="term" value="C:cytosol"/>
    <property type="evidence" value="ECO:0007669"/>
    <property type="project" value="TreeGrafter"/>
</dbReference>
<dbReference type="SMART" id="SM00981">
    <property type="entry name" value="THUMP"/>
    <property type="match status" value="1"/>
</dbReference>
<dbReference type="PROSITE" id="PS51165">
    <property type="entry name" value="THUMP"/>
    <property type="match status" value="1"/>
</dbReference>
<dbReference type="InterPro" id="IPR020536">
    <property type="entry name" value="ThiI_AANH"/>
</dbReference>
<feature type="binding site" evidence="18">
    <location>
        <begin position="218"/>
        <end position="219"/>
    </location>
    <ligand>
        <name>ATP</name>
        <dbReference type="ChEBI" id="CHEBI:30616"/>
    </ligand>
</feature>
<feature type="domain" description="THUMP" evidence="19">
    <location>
        <begin position="60"/>
        <end position="175"/>
    </location>
</feature>
<comment type="pathway">
    <text evidence="18">Cofactor biosynthesis; thiamine diphosphate biosynthesis.</text>
</comment>
<feature type="binding site" evidence="18">
    <location>
        <position position="306"/>
    </location>
    <ligand>
        <name>ATP</name>
        <dbReference type="ChEBI" id="CHEBI:30616"/>
    </ligand>
</feature>
<dbReference type="CDD" id="cd01712">
    <property type="entry name" value="PPase_ThiI"/>
    <property type="match status" value="1"/>
</dbReference>
<dbReference type="InterPro" id="IPR049961">
    <property type="entry name" value="ThiI_N"/>
</dbReference>
<dbReference type="InterPro" id="IPR049962">
    <property type="entry name" value="THUMP_ThiI"/>
</dbReference>
<dbReference type="InterPro" id="IPR003720">
    <property type="entry name" value="tRNA_STrfase"/>
</dbReference>
<evidence type="ECO:0000259" key="19">
    <source>
        <dbReference type="PROSITE" id="PS51165"/>
    </source>
</evidence>
<comment type="similarity">
    <text evidence="12 18">Belongs to the ThiI family.</text>
</comment>
<dbReference type="GO" id="GO:0052837">
    <property type="term" value="P:thiazole biosynthetic process"/>
    <property type="evidence" value="ECO:0007669"/>
    <property type="project" value="TreeGrafter"/>
</dbReference>
<dbReference type="Gene3D" id="3.40.50.620">
    <property type="entry name" value="HUPs"/>
    <property type="match status" value="1"/>
</dbReference>
<dbReference type="InterPro" id="IPR050102">
    <property type="entry name" value="tRNA_sulfurtransferase_ThiI"/>
</dbReference>
<feature type="binding site" evidence="18">
    <location>
        <begin position="193"/>
        <end position="194"/>
    </location>
    <ligand>
        <name>ATP</name>
        <dbReference type="ChEBI" id="CHEBI:30616"/>
    </ligand>
</feature>
<dbReference type="GO" id="GO:0009229">
    <property type="term" value="P:thiamine diphosphate biosynthetic process"/>
    <property type="evidence" value="ECO:0007669"/>
    <property type="project" value="UniProtKB-UniRule"/>
</dbReference>
<keyword evidence="7 18" id="KW-0694">RNA-binding</keyword>
<sequence length="397" mass="44828">MLIVCHYAEIALKGGNRKIFEEKLVDNIKKSFNKNGIVFKYVKRIFGRILIELSDNQENGLIVKALKSVFGIAHFSFAEKCEKDIERIKEKASEILSKKDFATFKVEAKRSDKKFPLISQQINEQVGEFILGSCRATSAKEVARQLPLLKVKLENPDITLYIEITQSGVFLYTEKIAGPGGLPVGVSGKAVCLISGGIDSPVSAWYLMKRGVEVIFVHFFASQSGYEKSLEKVRDILRVLKKYQLNIKVYFVPFGDIQKEILLKTKADLRVVLYRRFMFRMSQEIAVKEKVKALITGENVGQVASQTLDNILVIEEPTNLPVLRPLAGFDKTEIINIAKKIGTYEISVLPHLDCCSIFIPKHPQTNANLKEVKQQEKKLKIKKLINSALKHSTIEII</sequence>
<evidence type="ECO:0000256" key="8">
    <source>
        <dbReference type="ARBA" id="ARBA00022977"/>
    </source>
</evidence>
<name>A0A2M6XUQ1_9BACT</name>
<dbReference type="Proteomes" id="UP000229784">
    <property type="component" value="Unassembled WGS sequence"/>
</dbReference>
<gene>
    <name evidence="18" type="primary">thiI</name>
    <name evidence="20" type="ORF">COT20_01115</name>
</gene>
<dbReference type="InterPro" id="IPR014729">
    <property type="entry name" value="Rossmann-like_a/b/a_fold"/>
</dbReference>
<evidence type="ECO:0000313" key="21">
    <source>
        <dbReference type="Proteomes" id="UP000229784"/>
    </source>
</evidence>
<dbReference type="InterPro" id="IPR004114">
    <property type="entry name" value="THUMP_dom"/>
</dbReference>
<comment type="function">
    <text evidence="11 18">Catalyzes the ATP-dependent transfer of a sulfur to tRNA to produce 4-thiouridine in position 8 of tRNAs, which functions as a near-UV photosensor. Also catalyzes the transfer of sulfur to the sulfur carrier protein ThiS, forming ThiS-thiocarboxylate. This is a step in the synthesis of thiazole, in the thiamine biosynthesis pathway. The sulfur is donated as persulfide by IscS.</text>
</comment>
<evidence type="ECO:0000256" key="14">
    <source>
        <dbReference type="ARBA" id="ARBA00071867"/>
    </source>
</evidence>
<dbReference type="Pfam" id="PF22025">
    <property type="entry name" value="ThiI_fer"/>
    <property type="match status" value="1"/>
</dbReference>
<evidence type="ECO:0000256" key="7">
    <source>
        <dbReference type="ARBA" id="ARBA00022884"/>
    </source>
</evidence>
<evidence type="ECO:0000313" key="20">
    <source>
        <dbReference type="EMBL" id="PIU15888.1"/>
    </source>
</evidence>
<dbReference type="AlphaFoldDB" id="A0A2M6XUQ1"/>
<dbReference type="EC" id="2.8.1.4" evidence="13 18"/>
<dbReference type="FunFam" id="3.40.50.620:FF:000053">
    <property type="entry name" value="Probable tRNA sulfurtransferase"/>
    <property type="match status" value="1"/>
</dbReference>
<dbReference type="GO" id="GO:0140741">
    <property type="term" value="F:tRNA-uracil-4 sulfurtransferase activity"/>
    <property type="evidence" value="ECO:0007669"/>
    <property type="project" value="UniProtKB-EC"/>
</dbReference>
<dbReference type="UniPathway" id="UPA00060"/>
<dbReference type="GO" id="GO:0009228">
    <property type="term" value="P:thiamine biosynthetic process"/>
    <property type="evidence" value="ECO:0007669"/>
    <property type="project" value="UniProtKB-KW"/>
</dbReference>
<dbReference type="SUPFAM" id="SSF143437">
    <property type="entry name" value="THUMP domain-like"/>
    <property type="match status" value="1"/>
</dbReference>
<comment type="subcellular location">
    <subcellularLocation>
        <location evidence="1 18">Cytoplasm</location>
    </subcellularLocation>
</comment>
<dbReference type="Pfam" id="PF02568">
    <property type="entry name" value="ThiI"/>
    <property type="match status" value="1"/>
</dbReference>
<organism evidence="20 21">
    <name type="scientific">bacterium (Candidatus Gribaldobacteria) CG08_land_8_20_14_0_20_39_15</name>
    <dbReference type="NCBI Taxonomy" id="2014273"/>
    <lineage>
        <taxon>Bacteria</taxon>
        <taxon>Candidatus Gribaldobacteria</taxon>
    </lineage>
</organism>
<evidence type="ECO:0000256" key="18">
    <source>
        <dbReference type="HAMAP-Rule" id="MF_00021"/>
    </source>
</evidence>
<evidence type="ECO:0000256" key="3">
    <source>
        <dbReference type="ARBA" id="ARBA00022555"/>
    </source>
</evidence>
<dbReference type="SUPFAM" id="SSF52402">
    <property type="entry name" value="Adenine nucleotide alpha hydrolases-like"/>
    <property type="match status" value="1"/>
</dbReference>
<evidence type="ECO:0000256" key="11">
    <source>
        <dbReference type="ARBA" id="ARBA00058382"/>
    </source>
</evidence>
<dbReference type="GO" id="GO:0004810">
    <property type="term" value="F:CCA tRNA nucleotidyltransferase activity"/>
    <property type="evidence" value="ECO:0007669"/>
    <property type="project" value="InterPro"/>
</dbReference>
<comment type="caution">
    <text evidence="20">The sequence shown here is derived from an EMBL/GenBank/DDBJ whole genome shotgun (WGS) entry which is preliminary data.</text>
</comment>
<dbReference type="GO" id="GO:0005524">
    <property type="term" value="F:ATP binding"/>
    <property type="evidence" value="ECO:0007669"/>
    <property type="project" value="UniProtKB-UniRule"/>
</dbReference>
<dbReference type="Gene3D" id="3.30.2130.30">
    <property type="match status" value="1"/>
</dbReference>
<evidence type="ECO:0000256" key="13">
    <source>
        <dbReference type="ARBA" id="ARBA00066827"/>
    </source>
</evidence>
<keyword evidence="2 18" id="KW-0963">Cytoplasm</keyword>
<keyword evidence="8 18" id="KW-0784">Thiamine biosynthesis</keyword>
<evidence type="ECO:0000256" key="4">
    <source>
        <dbReference type="ARBA" id="ARBA00022679"/>
    </source>
</evidence>
<keyword evidence="3 18" id="KW-0820">tRNA-binding</keyword>